<proteinExistence type="predicted"/>
<evidence type="ECO:0000313" key="2">
    <source>
        <dbReference type="Proteomes" id="UP000748756"/>
    </source>
</evidence>
<dbReference type="OrthoDB" id="2444399at2759"/>
<accession>A0A9P5RRE0</accession>
<keyword evidence="2" id="KW-1185">Reference proteome</keyword>
<gene>
    <name evidence="1" type="ORF">BG015_000238</name>
</gene>
<protein>
    <submittedName>
        <fullName evidence="1">Uncharacterized protein</fullName>
    </submittedName>
</protein>
<dbReference type="EMBL" id="JAAAUQ010001033">
    <property type="protein sequence ID" value="KAF9143995.1"/>
    <property type="molecule type" value="Genomic_DNA"/>
</dbReference>
<name>A0A9P5RRE0_9FUNG</name>
<sequence>MTPVSTTNQPLLCPVCSQVFKPAKNQNCNLRRHIKNIHNMSPTMHPRRCKWDSLPGGRIKDDKERKERIRKSKRIWARKSRLRRKTDEAALGLCMLNQSV</sequence>
<dbReference type="AlphaFoldDB" id="A0A9P5RRE0"/>
<organism evidence="1 2">
    <name type="scientific">Linnemannia schmuckeri</name>
    <dbReference type="NCBI Taxonomy" id="64567"/>
    <lineage>
        <taxon>Eukaryota</taxon>
        <taxon>Fungi</taxon>
        <taxon>Fungi incertae sedis</taxon>
        <taxon>Mucoromycota</taxon>
        <taxon>Mortierellomycotina</taxon>
        <taxon>Mortierellomycetes</taxon>
        <taxon>Mortierellales</taxon>
        <taxon>Mortierellaceae</taxon>
        <taxon>Linnemannia</taxon>
    </lineage>
</organism>
<comment type="caution">
    <text evidence="1">The sequence shown here is derived from an EMBL/GenBank/DDBJ whole genome shotgun (WGS) entry which is preliminary data.</text>
</comment>
<evidence type="ECO:0000313" key="1">
    <source>
        <dbReference type="EMBL" id="KAF9143995.1"/>
    </source>
</evidence>
<reference evidence="1" key="1">
    <citation type="journal article" date="2020" name="Fungal Divers.">
        <title>Resolving the Mortierellaceae phylogeny through synthesis of multi-gene phylogenetics and phylogenomics.</title>
        <authorList>
            <person name="Vandepol N."/>
            <person name="Liber J."/>
            <person name="Desiro A."/>
            <person name="Na H."/>
            <person name="Kennedy M."/>
            <person name="Barry K."/>
            <person name="Grigoriev I.V."/>
            <person name="Miller A.N."/>
            <person name="O'Donnell K."/>
            <person name="Stajich J.E."/>
            <person name="Bonito G."/>
        </authorList>
    </citation>
    <scope>NUCLEOTIDE SEQUENCE</scope>
    <source>
        <strain evidence="1">NRRL 6426</strain>
    </source>
</reference>
<dbReference type="Proteomes" id="UP000748756">
    <property type="component" value="Unassembled WGS sequence"/>
</dbReference>